<dbReference type="InterPro" id="IPR046848">
    <property type="entry name" value="E_motif"/>
</dbReference>
<feature type="repeat" description="PPR" evidence="2">
    <location>
        <begin position="88"/>
        <end position="122"/>
    </location>
</feature>
<reference evidence="3 4" key="1">
    <citation type="submission" date="2018-10" db="EMBL/GenBank/DDBJ databases">
        <title>A high-quality apple genome assembly.</title>
        <authorList>
            <person name="Hu J."/>
        </authorList>
    </citation>
    <scope>NUCLEOTIDE SEQUENCE [LARGE SCALE GENOMIC DNA]</scope>
    <source>
        <strain evidence="4">cv. HFTH1</strain>
        <tissue evidence="3">Young leaf</tissue>
    </source>
</reference>
<dbReference type="PROSITE" id="PS51375">
    <property type="entry name" value="PPR"/>
    <property type="match status" value="7"/>
</dbReference>
<dbReference type="InterPro" id="IPR046960">
    <property type="entry name" value="PPR_At4g14850-like_plant"/>
</dbReference>
<evidence type="ECO:0000256" key="1">
    <source>
        <dbReference type="ARBA" id="ARBA00022737"/>
    </source>
</evidence>
<dbReference type="Pfam" id="PF20431">
    <property type="entry name" value="E_motif"/>
    <property type="match status" value="1"/>
</dbReference>
<evidence type="ECO:0000256" key="2">
    <source>
        <dbReference type="PROSITE-ProRule" id="PRU00708"/>
    </source>
</evidence>
<comment type="caution">
    <text evidence="3">The sequence shown here is derived from an EMBL/GenBank/DDBJ whole genome shotgun (WGS) entry which is preliminary data.</text>
</comment>
<evidence type="ECO:0000313" key="3">
    <source>
        <dbReference type="EMBL" id="RXH69472.1"/>
    </source>
</evidence>
<proteinExistence type="predicted"/>
<dbReference type="Pfam" id="PF01535">
    <property type="entry name" value="PPR"/>
    <property type="match status" value="8"/>
</dbReference>
<dbReference type="Pfam" id="PF12854">
    <property type="entry name" value="PPR_1"/>
    <property type="match status" value="1"/>
</dbReference>
<evidence type="ECO:0008006" key="5">
    <source>
        <dbReference type="Google" id="ProtNLM"/>
    </source>
</evidence>
<protein>
    <recommendedName>
        <fullName evidence="5">Pentacotripeptide-repeat region of PRORP domain-containing protein</fullName>
    </recommendedName>
</protein>
<sequence>MRSAIKFKTLFGTLASKNLRTYLQTCGSLLKTQTENRRIADGMALHGHLIKIGLSSERFIAIRLLIMYLDSRKSDEVSEIVKGFDGFDSTVHNCLINASIQWGNLNEARRLFDEMPERNEVSWTALISGLMRCGRVDESMWYFERNPFHNVVSWTAGISGLVQNGLNVEALKLFLKMLGSGVRPNDVTFTSVVRACAGFGEIGWGMSVLGLIVKTGYEHNLSVSNSLITLCLKMGEKALARRVFDQMEKRDVVSWTAILDMYVGAGDLREARRIFDEMPERNEVSWSAMIARYSQSGHPEKALKLFLQMIQSGFIPNRSCLASILSTLATLEALRVGMNIHAHVVKIGFEKDVFISSSLIDLYCKCGETKDGRTAFDSIPEKNVVSWNSMVAGYCLNGEMEEAKVLFDSIPTPNNISWNTMVGGYLENKQFDKVFEVFNEMLLCGETPNISTFSSVLSGCASIASLEKGKNLHGKAVKHGVQYDVFVGTALADMYARSGDIESSKSVFDRMPEKNEISWTVMIQGLAENGFAAESLFLFEEMKRTSTVAPNELMLLSVLFACSHTGLIDEGLRYFNSMEAVYGTKPKGRHYTCVVDMLSRSGRLVEAEELLKSMPFQPESNAWAALLSGCNRYKNEEIAERTAKKLSELAEKNSSGYVMLSNIYSSAGKWTDVMEIRRLMRDRGLKKSGGCSWVEVRNEVHCFYSEEASHCQLAAIYDLLQLLRVEMLAIEE</sequence>
<accession>A0A498HHU7</accession>
<dbReference type="AlphaFoldDB" id="A0A498HHU7"/>
<name>A0A498HHU7_MALDO</name>
<dbReference type="NCBIfam" id="TIGR00756">
    <property type="entry name" value="PPR"/>
    <property type="match status" value="5"/>
</dbReference>
<dbReference type="InterPro" id="IPR002885">
    <property type="entry name" value="PPR_rpt"/>
</dbReference>
<feature type="repeat" description="PPR" evidence="2">
    <location>
        <begin position="383"/>
        <end position="413"/>
    </location>
</feature>
<dbReference type="GO" id="GO:0003723">
    <property type="term" value="F:RNA binding"/>
    <property type="evidence" value="ECO:0007669"/>
    <property type="project" value="InterPro"/>
</dbReference>
<dbReference type="Gene3D" id="1.25.40.10">
    <property type="entry name" value="Tetratricopeptide repeat domain"/>
    <property type="match status" value="6"/>
</dbReference>
<feature type="repeat" description="PPR" evidence="2">
    <location>
        <begin position="414"/>
        <end position="448"/>
    </location>
</feature>
<keyword evidence="1" id="KW-0677">Repeat</keyword>
<feature type="repeat" description="PPR" evidence="2">
    <location>
        <begin position="515"/>
        <end position="549"/>
    </location>
</feature>
<dbReference type="InterPro" id="IPR011990">
    <property type="entry name" value="TPR-like_helical_dom_sf"/>
</dbReference>
<dbReference type="PANTHER" id="PTHR47926">
    <property type="entry name" value="PENTATRICOPEPTIDE REPEAT-CONTAINING PROTEIN"/>
    <property type="match status" value="1"/>
</dbReference>
<organism evidence="3 4">
    <name type="scientific">Malus domestica</name>
    <name type="common">Apple</name>
    <name type="synonym">Pyrus malus</name>
    <dbReference type="NCBI Taxonomy" id="3750"/>
    <lineage>
        <taxon>Eukaryota</taxon>
        <taxon>Viridiplantae</taxon>
        <taxon>Streptophyta</taxon>
        <taxon>Embryophyta</taxon>
        <taxon>Tracheophyta</taxon>
        <taxon>Spermatophyta</taxon>
        <taxon>Magnoliopsida</taxon>
        <taxon>eudicotyledons</taxon>
        <taxon>Gunneridae</taxon>
        <taxon>Pentapetalae</taxon>
        <taxon>rosids</taxon>
        <taxon>fabids</taxon>
        <taxon>Rosales</taxon>
        <taxon>Rosaceae</taxon>
        <taxon>Amygdaloideae</taxon>
        <taxon>Maleae</taxon>
        <taxon>Malus</taxon>
    </lineage>
</organism>
<dbReference type="EMBL" id="RDQH01000343">
    <property type="protein sequence ID" value="RXH69472.1"/>
    <property type="molecule type" value="Genomic_DNA"/>
</dbReference>
<gene>
    <name evidence="3" type="ORF">DVH24_037256</name>
</gene>
<feature type="repeat" description="PPR" evidence="2">
    <location>
        <begin position="251"/>
        <end position="281"/>
    </location>
</feature>
<dbReference type="FunFam" id="1.25.40.10:FF:000442">
    <property type="entry name" value="Pentatricopeptide repeat-containing protein At3g49710"/>
    <property type="match status" value="1"/>
</dbReference>
<feature type="repeat" description="PPR" evidence="2">
    <location>
        <begin position="282"/>
        <end position="316"/>
    </location>
</feature>
<feature type="repeat" description="PPR" evidence="2">
    <location>
        <begin position="150"/>
        <end position="184"/>
    </location>
</feature>
<dbReference type="FunFam" id="1.25.40.10:FF:001093">
    <property type="entry name" value="Pentatricopeptide repeat-containing protein At2g34400"/>
    <property type="match status" value="1"/>
</dbReference>
<keyword evidence="4" id="KW-1185">Reference proteome</keyword>
<dbReference type="Pfam" id="PF13041">
    <property type="entry name" value="PPR_2"/>
    <property type="match status" value="2"/>
</dbReference>
<dbReference type="PANTHER" id="PTHR47926:SF419">
    <property type="entry name" value="(WILD MALAYSIAN BANANA) HYPOTHETICAL PROTEIN"/>
    <property type="match status" value="1"/>
</dbReference>
<dbReference type="Proteomes" id="UP000290289">
    <property type="component" value="Chromosome 17"/>
</dbReference>
<dbReference type="GO" id="GO:0009451">
    <property type="term" value="P:RNA modification"/>
    <property type="evidence" value="ECO:0007669"/>
    <property type="project" value="InterPro"/>
</dbReference>
<evidence type="ECO:0000313" key="4">
    <source>
        <dbReference type="Proteomes" id="UP000290289"/>
    </source>
</evidence>